<dbReference type="GO" id="GO:0003676">
    <property type="term" value="F:nucleic acid binding"/>
    <property type="evidence" value="ECO:0007669"/>
    <property type="project" value="InterPro"/>
</dbReference>
<dbReference type="InterPro" id="IPR002711">
    <property type="entry name" value="HNH"/>
</dbReference>
<dbReference type="CDD" id="cd00085">
    <property type="entry name" value="HNHc"/>
    <property type="match status" value="1"/>
</dbReference>
<gene>
    <name evidence="2" type="ORF">GCM10012275_38400</name>
</gene>
<evidence type="ECO:0000259" key="1">
    <source>
        <dbReference type="SMART" id="SM00507"/>
    </source>
</evidence>
<comment type="caution">
    <text evidence="2">The sequence shown here is derived from an EMBL/GenBank/DDBJ whole genome shotgun (WGS) entry which is preliminary data.</text>
</comment>
<dbReference type="AlphaFoldDB" id="A0A8J3CDP1"/>
<evidence type="ECO:0000313" key="3">
    <source>
        <dbReference type="Proteomes" id="UP000637578"/>
    </source>
</evidence>
<dbReference type="GO" id="GO:0004519">
    <property type="term" value="F:endonuclease activity"/>
    <property type="evidence" value="ECO:0007669"/>
    <property type="project" value="InterPro"/>
</dbReference>
<dbReference type="Gene3D" id="1.10.30.50">
    <property type="match status" value="1"/>
</dbReference>
<dbReference type="PANTHER" id="PTHR33877:SF2">
    <property type="entry name" value="OS07G0170200 PROTEIN"/>
    <property type="match status" value="1"/>
</dbReference>
<dbReference type="InterPro" id="IPR003615">
    <property type="entry name" value="HNH_nuc"/>
</dbReference>
<reference evidence="2" key="2">
    <citation type="submission" date="2020-09" db="EMBL/GenBank/DDBJ databases">
        <authorList>
            <person name="Sun Q."/>
            <person name="Zhou Y."/>
        </authorList>
    </citation>
    <scope>NUCLEOTIDE SEQUENCE</scope>
    <source>
        <strain evidence="2">CGMCC 4.5737</strain>
    </source>
</reference>
<dbReference type="InterPro" id="IPR052892">
    <property type="entry name" value="NA-targeting_endonuclease"/>
</dbReference>
<organism evidence="2 3">
    <name type="scientific">Longimycelium tulufanense</name>
    <dbReference type="NCBI Taxonomy" id="907463"/>
    <lineage>
        <taxon>Bacteria</taxon>
        <taxon>Bacillati</taxon>
        <taxon>Actinomycetota</taxon>
        <taxon>Actinomycetes</taxon>
        <taxon>Pseudonocardiales</taxon>
        <taxon>Pseudonocardiaceae</taxon>
        <taxon>Longimycelium</taxon>
    </lineage>
</organism>
<feature type="domain" description="HNH nuclease" evidence="1">
    <location>
        <begin position="1"/>
        <end position="59"/>
    </location>
</feature>
<name>A0A8J3CDP1_9PSEU</name>
<dbReference type="SMART" id="SM00507">
    <property type="entry name" value="HNHc"/>
    <property type="match status" value="1"/>
</dbReference>
<sequence>MAEIVVRDNSRCGLCGRKVRLSYKAPHPLSPTIDHVVPLAAGGDDTRANVQLAHFGCNSRKGTGGSQQLALIG</sequence>
<keyword evidence="3" id="KW-1185">Reference proteome</keyword>
<dbReference type="EMBL" id="BMMK01000018">
    <property type="protein sequence ID" value="GGM64177.1"/>
    <property type="molecule type" value="Genomic_DNA"/>
</dbReference>
<dbReference type="Proteomes" id="UP000637578">
    <property type="component" value="Unassembled WGS sequence"/>
</dbReference>
<evidence type="ECO:0000313" key="2">
    <source>
        <dbReference type="EMBL" id="GGM64177.1"/>
    </source>
</evidence>
<accession>A0A8J3CDP1</accession>
<dbReference type="Pfam" id="PF01844">
    <property type="entry name" value="HNH"/>
    <property type="match status" value="1"/>
</dbReference>
<proteinExistence type="predicted"/>
<dbReference type="GO" id="GO:0008270">
    <property type="term" value="F:zinc ion binding"/>
    <property type="evidence" value="ECO:0007669"/>
    <property type="project" value="InterPro"/>
</dbReference>
<reference evidence="2" key="1">
    <citation type="journal article" date="2014" name="Int. J. Syst. Evol. Microbiol.">
        <title>Complete genome sequence of Corynebacterium casei LMG S-19264T (=DSM 44701T), isolated from a smear-ripened cheese.</title>
        <authorList>
            <consortium name="US DOE Joint Genome Institute (JGI-PGF)"/>
            <person name="Walter F."/>
            <person name="Albersmeier A."/>
            <person name="Kalinowski J."/>
            <person name="Ruckert C."/>
        </authorList>
    </citation>
    <scope>NUCLEOTIDE SEQUENCE</scope>
    <source>
        <strain evidence="2">CGMCC 4.5737</strain>
    </source>
</reference>
<protein>
    <recommendedName>
        <fullName evidence="1">HNH nuclease domain-containing protein</fullName>
    </recommendedName>
</protein>
<dbReference type="PANTHER" id="PTHR33877">
    <property type="entry name" value="SLL1193 PROTEIN"/>
    <property type="match status" value="1"/>
</dbReference>